<name>X0ZRT5_9ZZZZ</name>
<organism evidence="1">
    <name type="scientific">marine sediment metagenome</name>
    <dbReference type="NCBI Taxonomy" id="412755"/>
    <lineage>
        <taxon>unclassified sequences</taxon>
        <taxon>metagenomes</taxon>
        <taxon>ecological metagenomes</taxon>
    </lineage>
</organism>
<dbReference type="EMBL" id="BART01001143">
    <property type="protein sequence ID" value="GAG63158.1"/>
    <property type="molecule type" value="Genomic_DNA"/>
</dbReference>
<gene>
    <name evidence="1" type="ORF">S01H4_04311</name>
</gene>
<dbReference type="AlphaFoldDB" id="X0ZRT5"/>
<evidence type="ECO:0000313" key="1">
    <source>
        <dbReference type="EMBL" id="GAG63158.1"/>
    </source>
</evidence>
<proteinExistence type="predicted"/>
<protein>
    <submittedName>
        <fullName evidence="1">Uncharacterized protein</fullName>
    </submittedName>
</protein>
<accession>X0ZRT5</accession>
<feature type="non-terminal residue" evidence="1">
    <location>
        <position position="1"/>
    </location>
</feature>
<sequence length="31" mass="3721">QNKKHNDIKVMKLDVKLIKRCSVKRRLENAD</sequence>
<comment type="caution">
    <text evidence="1">The sequence shown here is derived from an EMBL/GenBank/DDBJ whole genome shotgun (WGS) entry which is preliminary data.</text>
</comment>
<reference evidence="1" key="1">
    <citation type="journal article" date="2014" name="Front. Microbiol.">
        <title>High frequency of phylogenetically diverse reductive dehalogenase-homologous genes in deep subseafloor sedimentary metagenomes.</title>
        <authorList>
            <person name="Kawai M."/>
            <person name="Futagami T."/>
            <person name="Toyoda A."/>
            <person name="Takaki Y."/>
            <person name="Nishi S."/>
            <person name="Hori S."/>
            <person name="Arai W."/>
            <person name="Tsubouchi T."/>
            <person name="Morono Y."/>
            <person name="Uchiyama I."/>
            <person name="Ito T."/>
            <person name="Fujiyama A."/>
            <person name="Inagaki F."/>
            <person name="Takami H."/>
        </authorList>
    </citation>
    <scope>NUCLEOTIDE SEQUENCE</scope>
    <source>
        <strain evidence="1">Expedition CK06-06</strain>
    </source>
</reference>